<name>A0A3B0YX35_9ZZZZ</name>
<accession>A0A3B0YX35</accession>
<evidence type="ECO:0000313" key="2">
    <source>
        <dbReference type="EMBL" id="VAW80503.1"/>
    </source>
</evidence>
<dbReference type="Gene3D" id="1.10.10.10">
    <property type="entry name" value="Winged helix-like DNA-binding domain superfamily/Winged helix DNA-binding domain"/>
    <property type="match status" value="1"/>
</dbReference>
<gene>
    <name evidence="2" type="ORF">MNBD_GAMMA12-3953</name>
</gene>
<feature type="domain" description="Transposase IS30-like HTH" evidence="1">
    <location>
        <begin position="24"/>
        <end position="52"/>
    </location>
</feature>
<proteinExistence type="predicted"/>
<evidence type="ECO:0000259" key="1">
    <source>
        <dbReference type="Pfam" id="PF13936"/>
    </source>
</evidence>
<dbReference type="InterPro" id="IPR036388">
    <property type="entry name" value="WH-like_DNA-bd_sf"/>
</dbReference>
<dbReference type="InterPro" id="IPR025246">
    <property type="entry name" value="IS30-like_HTH"/>
</dbReference>
<dbReference type="AlphaFoldDB" id="A0A3B0YX35"/>
<reference evidence="2" key="1">
    <citation type="submission" date="2018-06" db="EMBL/GenBank/DDBJ databases">
        <authorList>
            <person name="Zhirakovskaya E."/>
        </authorList>
    </citation>
    <scope>NUCLEOTIDE SEQUENCE</scope>
</reference>
<organism evidence="2">
    <name type="scientific">hydrothermal vent metagenome</name>
    <dbReference type="NCBI Taxonomy" id="652676"/>
    <lineage>
        <taxon>unclassified sequences</taxon>
        <taxon>metagenomes</taxon>
        <taxon>ecological metagenomes</taxon>
    </lineage>
</organism>
<dbReference type="EMBL" id="UOFL01000198">
    <property type="protein sequence ID" value="VAW80503.1"/>
    <property type="molecule type" value="Genomic_DNA"/>
</dbReference>
<dbReference type="Pfam" id="PF13936">
    <property type="entry name" value="HTH_38"/>
    <property type="match status" value="1"/>
</dbReference>
<protein>
    <recommendedName>
        <fullName evidence="1">Transposase IS30-like HTH domain-containing protein</fullName>
    </recommendedName>
</protein>
<sequence>MICVSTRTFVFHQIELMEFVSNPIKILHEQGKSQRAIAKQLGISRSTVKSHLSQKVDDLVYQPRLEAPHCEALKELANKINTRKRSTGTEVIRH</sequence>